<dbReference type="Proteomes" id="UP001438707">
    <property type="component" value="Unassembled WGS sequence"/>
</dbReference>
<reference evidence="1 2" key="1">
    <citation type="journal article" date="2024" name="Nat. Commun.">
        <title>Phylogenomics reveals the evolutionary origins of lichenization in chlorophyte algae.</title>
        <authorList>
            <person name="Puginier C."/>
            <person name="Libourel C."/>
            <person name="Otte J."/>
            <person name="Skaloud P."/>
            <person name="Haon M."/>
            <person name="Grisel S."/>
            <person name="Petersen M."/>
            <person name="Berrin J.G."/>
            <person name="Delaux P.M."/>
            <person name="Dal Grande F."/>
            <person name="Keller J."/>
        </authorList>
    </citation>
    <scope>NUCLEOTIDE SEQUENCE [LARGE SCALE GENOMIC DNA]</scope>
    <source>
        <strain evidence="1 2">SAG 2145</strain>
    </source>
</reference>
<gene>
    <name evidence="1" type="ORF">WJX74_003334</name>
</gene>
<protein>
    <submittedName>
        <fullName evidence="1">Uncharacterized protein</fullName>
    </submittedName>
</protein>
<dbReference type="PANTHER" id="PTHR31296:SF1">
    <property type="entry name" value="MITOCHONDRIAL PROTEIN C2ORF69"/>
    <property type="match status" value="1"/>
</dbReference>
<evidence type="ECO:0000313" key="1">
    <source>
        <dbReference type="EMBL" id="KAK9826567.1"/>
    </source>
</evidence>
<dbReference type="EMBL" id="JALJOS010000020">
    <property type="protein sequence ID" value="KAK9826567.1"/>
    <property type="molecule type" value="Genomic_DNA"/>
</dbReference>
<accession>A0AAW1QYS6</accession>
<dbReference type="Pfam" id="PF10561">
    <property type="entry name" value="C2orf69"/>
    <property type="match status" value="1"/>
</dbReference>
<dbReference type="GO" id="GO:0005739">
    <property type="term" value="C:mitochondrion"/>
    <property type="evidence" value="ECO:0007669"/>
    <property type="project" value="TreeGrafter"/>
</dbReference>
<sequence length="278" mass="30495">MALQAVLKVLQGAHGFNKACIVQHSHPKAVAFFFPGDQITAAGTSPQVMHLQEPKVQVTLMADKFLDCTVMGILPSRMEAGSACYDHFLHKTTQTGEPLGYQGSSLKACAQLCSLRAAAGLPPELPTILIGFSKGGVVLNQVVAELAVWASEREAIKDAATPSAAASAPANLKQFFETIQELHYLDAGLNCRGAYPTDPEAVSHLGRLATPPRFMLHGTPRQWEDRHRPWIRNEKDRFLALLGLAGLSMRQRLHFEGAKPSLLMHFQILQELRPTWDE</sequence>
<name>A0AAW1QYS6_9CHLO</name>
<evidence type="ECO:0000313" key="2">
    <source>
        <dbReference type="Proteomes" id="UP001438707"/>
    </source>
</evidence>
<keyword evidence="2" id="KW-1185">Reference proteome</keyword>
<dbReference type="AlphaFoldDB" id="A0AAW1QYS6"/>
<comment type="caution">
    <text evidence="1">The sequence shown here is derived from an EMBL/GenBank/DDBJ whole genome shotgun (WGS) entry which is preliminary data.</text>
</comment>
<dbReference type="InterPro" id="IPR018881">
    <property type="entry name" value="C2orf69_mit"/>
</dbReference>
<organism evidence="1 2">
    <name type="scientific">Apatococcus lobatus</name>
    <dbReference type="NCBI Taxonomy" id="904363"/>
    <lineage>
        <taxon>Eukaryota</taxon>
        <taxon>Viridiplantae</taxon>
        <taxon>Chlorophyta</taxon>
        <taxon>core chlorophytes</taxon>
        <taxon>Trebouxiophyceae</taxon>
        <taxon>Chlorellales</taxon>
        <taxon>Chlorellaceae</taxon>
        <taxon>Apatococcus</taxon>
    </lineage>
</organism>
<dbReference type="PANTHER" id="PTHR31296">
    <property type="entry name" value="UPF0565 PROTEIN C2ORF69"/>
    <property type="match status" value="1"/>
</dbReference>
<proteinExistence type="predicted"/>